<comment type="caution">
    <text evidence="1">The sequence shown here is derived from an EMBL/GenBank/DDBJ whole genome shotgun (WGS) entry which is preliminary data.</text>
</comment>
<accession>A0A8J8NU46</accession>
<gene>
    <name evidence="1" type="ORF">FGO68_gene7071</name>
</gene>
<dbReference type="Proteomes" id="UP000785679">
    <property type="component" value="Unassembled WGS sequence"/>
</dbReference>
<dbReference type="EMBL" id="RRYP01006018">
    <property type="protein sequence ID" value="TNV81548.1"/>
    <property type="molecule type" value="Genomic_DNA"/>
</dbReference>
<evidence type="ECO:0000313" key="2">
    <source>
        <dbReference type="Proteomes" id="UP000785679"/>
    </source>
</evidence>
<keyword evidence="2" id="KW-1185">Reference proteome</keyword>
<name>A0A8J8NU46_HALGN</name>
<dbReference type="AlphaFoldDB" id="A0A8J8NU46"/>
<evidence type="ECO:0000313" key="1">
    <source>
        <dbReference type="EMBL" id="TNV81548.1"/>
    </source>
</evidence>
<protein>
    <submittedName>
        <fullName evidence="1">Uncharacterized protein</fullName>
    </submittedName>
</protein>
<proteinExistence type="predicted"/>
<sequence>MIDTTIIRGANLQPEKDLGDVNLQEDLKPLWVACYFDRRLTKNQVQALDLRHTMRLIRELISKDEFGTDFRRVYPFVFGFIKILLRKFNFLISESTSTLDSLKNPFAEEDVEEIPDNAATKKRVRAGEPKRDAAFQAPGALKNKKAFIDMSNIKFPGIDKQVLLRLEEAIKRDVTEMQAIRGGDHPNHMKRDEEGDNTTFLADDMRNGGIFLSAIKQEGGAFEPDNDLRNQIDVQGNFLNDISGNFGLASPIVPSSKPDQMRFNNAYEHNMNLTMEMQKLVNEHLRMEDYDEQAPAHNFDIPMDYAGEEEAEAPNAMFQLVNDFGEIGIQEALPKKAMKKQVHAIRQAMMKHDKKTQRNYAAAHARNEENDDDIVRNMTNLILNKGEESTKPWEKSLMQMETALNSNISKHDKKLRPLLSNGKDESKYNLMLLNPAVESFLSFSLENNQTGLQTHANATMLNQSNLGQPNLLDQTLFTGLNNEDNFYNNPDQTFGEAAPLSGYPEMNSATPSKLKNPFIPTAESIFQRRSQALHEKLTYTHKDAFTFTEIALSDRFTMQDEQSSQPREQAVKRFIDLLFLSSGTGGVSMKQTDPLQFSEIEVSLATAPLIA</sequence>
<organism evidence="1 2">
    <name type="scientific">Halteria grandinella</name>
    <dbReference type="NCBI Taxonomy" id="5974"/>
    <lineage>
        <taxon>Eukaryota</taxon>
        <taxon>Sar</taxon>
        <taxon>Alveolata</taxon>
        <taxon>Ciliophora</taxon>
        <taxon>Intramacronucleata</taxon>
        <taxon>Spirotrichea</taxon>
        <taxon>Stichotrichia</taxon>
        <taxon>Sporadotrichida</taxon>
        <taxon>Halteriidae</taxon>
        <taxon>Halteria</taxon>
    </lineage>
</organism>
<dbReference type="OrthoDB" id="10071381at2759"/>
<reference evidence="1" key="1">
    <citation type="submission" date="2019-06" db="EMBL/GenBank/DDBJ databases">
        <authorList>
            <person name="Zheng W."/>
        </authorList>
    </citation>
    <scope>NUCLEOTIDE SEQUENCE</scope>
    <source>
        <strain evidence="1">QDHG01</strain>
    </source>
</reference>